<dbReference type="RefSeq" id="XP_013947694.1">
    <property type="nucleotide sequence ID" value="XM_014092219.1"/>
</dbReference>
<dbReference type="Proteomes" id="UP000005426">
    <property type="component" value="Unassembled WGS sequence"/>
</dbReference>
<accession>G9NIB8</accession>
<name>G9NIB8_HYPAI</name>
<keyword evidence="1" id="KW-0812">Transmembrane</keyword>
<keyword evidence="3" id="KW-1185">Reference proteome</keyword>
<feature type="transmembrane region" description="Helical" evidence="1">
    <location>
        <begin position="403"/>
        <end position="425"/>
    </location>
</feature>
<gene>
    <name evidence="2" type="ORF">TRIATDRAFT_280732</name>
</gene>
<evidence type="ECO:0000313" key="2">
    <source>
        <dbReference type="EMBL" id="EHK49531.1"/>
    </source>
</evidence>
<dbReference type="GeneID" id="25779449"/>
<dbReference type="OMA" id="CELHASR"/>
<dbReference type="AlphaFoldDB" id="G9NIB8"/>
<dbReference type="EMBL" id="ABDG02000016">
    <property type="protein sequence ID" value="EHK49531.1"/>
    <property type="molecule type" value="Genomic_DNA"/>
</dbReference>
<dbReference type="OrthoDB" id="5428890at2759"/>
<keyword evidence="1" id="KW-0472">Membrane</keyword>
<proteinExistence type="predicted"/>
<sequence>MDQRKSSVGISLKHLYDNSSRFPPSSLAKTGSHEDALRSAYLEFFSASTGNPVTSFPTPSSAAIQAWHMSLTNALSEEIQTQIIDSLDPNFHIGQEKRIRVLGFVTKVAELLRESPHGSIQFIAKKLADDTVSNASENSRVPYAACIFACVGWATSMYKADPQQGKPLAIDTQGAPCFSAPDLLPSFVTRSVGEILGNMGDDVLPRSSSTSTPLLETKPPSKLYVARLNFATLSQLADAKIVWIDTVSGHLNFDMASQTLFLFRFPSFCELHASRNSVMAGILNSYSSAQFTVQGMMGEILMSYALIFKLNTRAQQLYKKEKAKPSNQLTDPLLDSLCLDNSENSLRNLLLGLFSPKKESFEADAEFPILSQRLLRIQNYIDGIPTNRISSLWKDRRDMSRWYTFWAVIWFGGASIFFSIIQTALAAESVKLAREQLKAQINPPQS</sequence>
<comment type="caution">
    <text evidence="2">The sequence shown here is derived from an EMBL/GenBank/DDBJ whole genome shotgun (WGS) entry which is preliminary data.</text>
</comment>
<evidence type="ECO:0000256" key="1">
    <source>
        <dbReference type="SAM" id="Phobius"/>
    </source>
</evidence>
<keyword evidence="1" id="KW-1133">Transmembrane helix</keyword>
<dbReference type="KEGG" id="tatv:25779449"/>
<dbReference type="HOGENOM" id="CLU_614019_0_0_1"/>
<reference evidence="2 3" key="1">
    <citation type="journal article" date="2011" name="Genome Biol.">
        <title>Comparative genome sequence analysis underscores mycoparasitism as the ancestral life style of Trichoderma.</title>
        <authorList>
            <person name="Kubicek C.P."/>
            <person name="Herrera-Estrella A."/>
            <person name="Seidl-Seiboth V."/>
            <person name="Martinez D.A."/>
            <person name="Druzhinina I.S."/>
            <person name="Thon M."/>
            <person name="Zeilinger S."/>
            <person name="Casas-Flores S."/>
            <person name="Horwitz B.A."/>
            <person name="Mukherjee P.K."/>
            <person name="Mukherjee M."/>
            <person name="Kredics L."/>
            <person name="Alcaraz L.D."/>
            <person name="Aerts A."/>
            <person name="Antal Z."/>
            <person name="Atanasova L."/>
            <person name="Cervantes-Badillo M.G."/>
            <person name="Challacombe J."/>
            <person name="Chertkov O."/>
            <person name="McCluskey K."/>
            <person name="Coulpier F."/>
            <person name="Deshpande N."/>
            <person name="von Doehren H."/>
            <person name="Ebbole D.J."/>
            <person name="Esquivel-Naranjo E.U."/>
            <person name="Fekete E."/>
            <person name="Flipphi M."/>
            <person name="Glaser F."/>
            <person name="Gomez-Rodriguez E.Y."/>
            <person name="Gruber S."/>
            <person name="Han C."/>
            <person name="Henrissat B."/>
            <person name="Hermosa R."/>
            <person name="Hernandez-Onate M."/>
            <person name="Karaffa L."/>
            <person name="Kosti I."/>
            <person name="Le Crom S."/>
            <person name="Lindquist E."/>
            <person name="Lucas S."/>
            <person name="Luebeck M."/>
            <person name="Luebeck P.S."/>
            <person name="Margeot A."/>
            <person name="Metz B."/>
            <person name="Misra M."/>
            <person name="Nevalainen H."/>
            <person name="Omann M."/>
            <person name="Packer N."/>
            <person name="Perrone G."/>
            <person name="Uresti-Rivera E.E."/>
            <person name="Salamov A."/>
            <person name="Schmoll M."/>
            <person name="Seiboth B."/>
            <person name="Shapiro H."/>
            <person name="Sukno S."/>
            <person name="Tamayo-Ramos J.A."/>
            <person name="Tisch D."/>
            <person name="Wiest A."/>
            <person name="Wilkinson H.H."/>
            <person name="Zhang M."/>
            <person name="Coutinho P.M."/>
            <person name="Kenerley C.M."/>
            <person name="Monte E."/>
            <person name="Baker S.E."/>
            <person name="Grigoriev I.V."/>
        </authorList>
    </citation>
    <scope>NUCLEOTIDE SEQUENCE [LARGE SCALE GENOMIC DNA]</scope>
    <source>
        <strain evidence="3">ATCC 20476 / IMI 206040</strain>
    </source>
</reference>
<dbReference type="eggNOG" id="ENOG502SMCG">
    <property type="taxonomic scope" value="Eukaryota"/>
</dbReference>
<organism evidence="2 3">
    <name type="scientific">Hypocrea atroviridis (strain ATCC 20476 / IMI 206040)</name>
    <name type="common">Trichoderma atroviride</name>
    <dbReference type="NCBI Taxonomy" id="452589"/>
    <lineage>
        <taxon>Eukaryota</taxon>
        <taxon>Fungi</taxon>
        <taxon>Dikarya</taxon>
        <taxon>Ascomycota</taxon>
        <taxon>Pezizomycotina</taxon>
        <taxon>Sordariomycetes</taxon>
        <taxon>Hypocreomycetidae</taxon>
        <taxon>Hypocreales</taxon>
        <taxon>Hypocreaceae</taxon>
        <taxon>Trichoderma</taxon>
    </lineage>
</organism>
<evidence type="ECO:0000313" key="3">
    <source>
        <dbReference type="Proteomes" id="UP000005426"/>
    </source>
</evidence>
<protein>
    <submittedName>
        <fullName evidence="2">Uncharacterized protein</fullName>
    </submittedName>
</protein>